<accession>A0A834YLE9</accession>
<protein>
    <submittedName>
        <fullName evidence="1">Uncharacterized protein</fullName>
    </submittedName>
</protein>
<evidence type="ECO:0000313" key="1">
    <source>
        <dbReference type="EMBL" id="KAF8390085.1"/>
    </source>
</evidence>
<proteinExistence type="predicted"/>
<gene>
    <name evidence="1" type="ORF">HHK36_024606</name>
</gene>
<evidence type="ECO:0000313" key="2">
    <source>
        <dbReference type="Proteomes" id="UP000655225"/>
    </source>
</evidence>
<keyword evidence="2" id="KW-1185">Reference proteome</keyword>
<dbReference type="AlphaFoldDB" id="A0A834YLE9"/>
<dbReference type="OrthoDB" id="764584at2759"/>
<dbReference type="PANTHER" id="PTHR33702">
    <property type="entry name" value="BNAA09G40010D PROTEIN"/>
    <property type="match status" value="1"/>
</dbReference>
<dbReference type="PANTHER" id="PTHR33702:SF16">
    <property type="match status" value="1"/>
</dbReference>
<sequence>MEILSSPFHGSLKRYWRGRRYQRLDGAITGKKSMKIARLGAKSRRFWKIRAFPKLRLKIVSPIKLLVRLRDGYINMMLGLESNVGYLNNASVFGDGRILKARQVQMASSSEEFSSLFLMK</sequence>
<comment type="caution">
    <text evidence="1">The sequence shown here is derived from an EMBL/GenBank/DDBJ whole genome shotgun (WGS) entry which is preliminary data.</text>
</comment>
<organism evidence="1 2">
    <name type="scientific">Tetracentron sinense</name>
    <name type="common">Spur-leaf</name>
    <dbReference type="NCBI Taxonomy" id="13715"/>
    <lineage>
        <taxon>Eukaryota</taxon>
        <taxon>Viridiplantae</taxon>
        <taxon>Streptophyta</taxon>
        <taxon>Embryophyta</taxon>
        <taxon>Tracheophyta</taxon>
        <taxon>Spermatophyta</taxon>
        <taxon>Magnoliopsida</taxon>
        <taxon>Trochodendrales</taxon>
        <taxon>Trochodendraceae</taxon>
        <taxon>Tetracentron</taxon>
    </lineage>
</organism>
<dbReference type="EMBL" id="JABCRI010000018">
    <property type="protein sequence ID" value="KAF8390085.1"/>
    <property type="molecule type" value="Genomic_DNA"/>
</dbReference>
<dbReference type="Proteomes" id="UP000655225">
    <property type="component" value="Unassembled WGS sequence"/>
</dbReference>
<dbReference type="OMA" id="CEYYESL"/>
<name>A0A834YLE9_TETSI</name>
<reference evidence="1 2" key="1">
    <citation type="submission" date="2020-04" db="EMBL/GenBank/DDBJ databases">
        <title>Plant Genome Project.</title>
        <authorList>
            <person name="Zhang R.-G."/>
        </authorList>
    </citation>
    <scope>NUCLEOTIDE SEQUENCE [LARGE SCALE GENOMIC DNA]</scope>
    <source>
        <strain evidence="1">YNK0</strain>
        <tissue evidence="1">Leaf</tissue>
    </source>
</reference>